<feature type="region of interest" description="Disordered" evidence="3">
    <location>
        <begin position="76"/>
        <end position="125"/>
    </location>
</feature>
<evidence type="ECO:0000259" key="4">
    <source>
        <dbReference type="SMART" id="SM01273"/>
    </source>
</evidence>
<dbReference type="OrthoDB" id="21625at2759"/>
<gene>
    <name evidence="5" type="primary">Dwil\GK11593</name>
    <name evidence="5" type="ORF">Dwil_GK11593</name>
</gene>
<evidence type="ECO:0000313" key="6">
    <source>
        <dbReference type="Proteomes" id="UP000007798"/>
    </source>
</evidence>
<reference evidence="5 6" key="1">
    <citation type="journal article" date="2007" name="Nature">
        <title>Evolution of genes and genomes on the Drosophila phylogeny.</title>
        <authorList>
            <consortium name="Drosophila 12 Genomes Consortium"/>
            <person name="Clark A.G."/>
            <person name="Eisen M.B."/>
            <person name="Smith D.R."/>
            <person name="Bergman C.M."/>
            <person name="Oliver B."/>
            <person name="Markow T.A."/>
            <person name="Kaufman T.C."/>
            <person name="Kellis M."/>
            <person name="Gelbart W."/>
            <person name="Iyer V.N."/>
            <person name="Pollard D.A."/>
            <person name="Sackton T.B."/>
            <person name="Larracuente A.M."/>
            <person name="Singh N.D."/>
            <person name="Abad J.P."/>
            <person name="Abt D.N."/>
            <person name="Adryan B."/>
            <person name="Aguade M."/>
            <person name="Akashi H."/>
            <person name="Anderson W.W."/>
            <person name="Aquadro C.F."/>
            <person name="Ardell D.H."/>
            <person name="Arguello R."/>
            <person name="Artieri C.G."/>
            <person name="Barbash D.A."/>
            <person name="Barker D."/>
            <person name="Barsanti P."/>
            <person name="Batterham P."/>
            <person name="Batzoglou S."/>
            <person name="Begun D."/>
            <person name="Bhutkar A."/>
            <person name="Blanco E."/>
            <person name="Bosak S.A."/>
            <person name="Bradley R.K."/>
            <person name="Brand A.D."/>
            <person name="Brent M.R."/>
            <person name="Brooks A.N."/>
            <person name="Brown R.H."/>
            <person name="Butlin R.K."/>
            <person name="Caggese C."/>
            <person name="Calvi B.R."/>
            <person name="Bernardo de Carvalho A."/>
            <person name="Caspi A."/>
            <person name="Castrezana S."/>
            <person name="Celniker S.E."/>
            <person name="Chang J.L."/>
            <person name="Chapple C."/>
            <person name="Chatterji S."/>
            <person name="Chinwalla A."/>
            <person name="Civetta A."/>
            <person name="Clifton S.W."/>
            <person name="Comeron J.M."/>
            <person name="Costello J.C."/>
            <person name="Coyne J.A."/>
            <person name="Daub J."/>
            <person name="David R.G."/>
            <person name="Delcher A.L."/>
            <person name="Delehaunty K."/>
            <person name="Do C.B."/>
            <person name="Ebling H."/>
            <person name="Edwards K."/>
            <person name="Eickbush T."/>
            <person name="Evans J.D."/>
            <person name="Filipski A."/>
            <person name="Findeiss S."/>
            <person name="Freyhult E."/>
            <person name="Fulton L."/>
            <person name="Fulton R."/>
            <person name="Garcia A.C."/>
            <person name="Gardiner A."/>
            <person name="Garfield D.A."/>
            <person name="Garvin B.E."/>
            <person name="Gibson G."/>
            <person name="Gilbert D."/>
            <person name="Gnerre S."/>
            <person name="Godfrey J."/>
            <person name="Good R."/>
            <person name="Gotea V."/>
            <person name="Gravely B."/>
            <person name="Greenberg A.J."/>
            <person name="Griffiths-Jones S."/>
            <person name="Gross S."/>
            <person name="Guigo R."/>
            <person name="Gustafson E.A."/>
            <person name="Haerty W."/>
            <person name="Hahn M.W."/>
            <person name="Halligan D.L."/>
            <person name="Halpern A.L."/>
            <person name="Halter G.M."/>
            <person name="Han M.V."/>
            <person name="Heger A."/>
            <person name="Hillier L."/>
            <person name="Hinrichs A.S."/>
            <person name="Holmes I."/>
            <person name="Hoskins R.A."/>
            <person name="Hubisz M.J."/>
            <person name="Hultmark D."/>
            <person name="Huntley M.A."/>
            <person name="Jaffe D.B."/>
            <person name="Jagadeeshan S."/>
            <person name="Jeck W.R."/>
            <person name="Johnson J."/>
            <person name="Jones C.D."/>
            <person name="Jordan W.C."/>
            <person name="Karpen G.H."/>
            <person name="Kataoka E."/>
            <person name="Keightley P.D."/>
            <person name="Kheradpour P."/>
            <person name="Kirkness E.F."/>
            <person name="Koerich L.B."/>
            <person name="Kristiansen K."/>
            <person name="Kudrna D."/>
            <person name="Kulathinal R.J."/>
            <person name="Kumar S."/>
            <person name="Kwok R."/>
            <person name="Lander E."/>
            <person name="Langley C.H."/>
            <person name="Lapoint R."/>
            <person name="Lazzaro B.P."/>
            <person name="Lee S.J."/>
            <person name="Levesque L."/>
            <person name="Li R."/>
            <person name="Lin C.F."/>
            <person name="Lin M.F."/>
            <person name="Lindblad-Toh K."/>
            <person name="Llopart A."/>
            <person name="Long M."/>
            <person name="Low L."/>
            <person name="Lozovsky E."/>
            <person name="Lu J."/>
            <person name="Luo M."/>
            <person name="Machado C.A."/>
            <person name="Makalowski W."/>
            <person name="Marzo M."/>
            <person name="Matsuda M."/>
            <person name="Matzkin L."/>
            <person name="McAllister B."/>
            <person name="McBride C.S."/>
            <person name="McKernan B."/>
            <person name="McKernan K."/>
            <person name="Mendez-Lago M."/>
            <person name="Minx P."/>
            <person name="Mollenhauer M.U."/>
            <person name="Montooth K."/>
            <person name="Mount S.M."/>
            <person name="Mu X."/>
            <person name="Myers E."/>
            <person name="Negre B."/>
            <person name="Newfeld S."/>
            <person name="Nielsen R."/>
            <person name="Noor M.A."/>
            <person name="O'Grady P."/>
            <person name="Pachter L."/>
            <person name="Papaceit M."/>
            <person name="Parisi M.J."/>
            <person name="Parisi M."/>
            <person name="Parts L."/>
            <person name="Pedersen J.S."/>
            <person name="Pesole G."/>
            <person name="Phillippy A.M."/>
            <person name="Ponting C.P."/>
            <person name="Pop M."/>
            <person name="Porcelli D."/>
            <person name="Powell J.R."/>
            <person name="Prohaska S."/>
            <person name="Pruitt K."/>
            <person name="Puig M."/>
            <person name="Quesneville H."/>
            <person name="Ram K.R."/>
            <person name="Rand D."/>
            <person name="Rasmussen M.D."/>
            <person name="Reed L.K."/>
            <person name="Reenan R."/>
            <person name="Reily A."/>
            <person name="Remington K.A."/>
            <person name="Rieger T.T."/>
            <person name="Ritchie M.G."/>
            <person name="Robin C."/>
            <person name="Rogers Y.H."/>
            <person name="Rohde C."/>
            <person name="Rozas J."/>
            <person name="Rubenfield M.J."/>
            <person name="Ruiz A."/>
            <person name="Russo S."/>
            <person name="Salzberg S.L."/>
            <person name="Sanchez-Gracia A."/>
            <person name="Saranga D.J."/>
            <person name="Sato H."/>
            <person name="Schaeffer S.W."/>
            <person name="Schatz M.C."/>
            <person name="Schlenke T."/>
            <person name="Schwartz R."/>
            <person name="Segarra C."/>
            <person name="Singh R.S."/>
            <person name="Sirot L."/>
            <person name="Sirota M."/>
            <person name="Sisneros N.B."/>
            <person name="Smith C.D."/>
            <person name="Smith T.F."/>
            <person name="Spieth J."/>
            <person name="Stage D.E."/>
            <person name="Stark A."/>
            <person name="Stephan W."/>
            <person name="Strausberg R.L."/>
            <person name="Strempel S."/>
            <person name="Sturgill D."/>
            <person name="Sutton G."/>
            <person name="Sutton G.G."/>
            <person name="Tao W."/>
            <person name="Teichmann S."/>
            <person name="Tobari Y.N."/>
            <person name="Tomimura Y."/>
            <person name="Tsolas J.M."/>
            <person name="Valente V.L."/>
            <person name="Venter E."/>
            <person name="Venter J.C."/>
            <person name="Vicario S."/>
            <person name="Vieira F.G."/>
            <person name="Vilella A.J."/>
            <person name="Villasante A."/>
            <person name="Walenz B."/>
            <person name="Wang J."/>
            <person name="Wasserman M."/>
            <person name="Watts T."/>
            <person name="Wilson D."/>
            <person name="Wilson R.K."/>
            <person name="Wing R.A."/>
            <person name="Wolfner M.F."/>
            <person name="Wong A."/>
            <person name="Wong G.K."/>
            <person name="Wu C.I."/>
            <person name="Wu G."/>
            <person name="Yamamoto D."/>
            <person name="Yang H.P."/>
            <person name="Yang S.P."/>
            <person name="Yorke J.A."/>
            <person name="Yoshida K."/>
            <person name="Zdobnov E."/>
            <person name="Zhang P."/>
            <person name="Zhang Y."/>
            <person name="Zimin A.V."/>
            <person name="Baldwin J."/>
            <person name="Abdouelleil A."/>
            <person name="Abdulkadir J."/>
            <person name="Abebe A."/>
            <person name="Abera B."/>
            <person name="Abreu J."/>
            <person name="Acer S.C."/>
            <person name="Aftuck L."/>
            <person name="Alexander A."/>
            <person name="An P."/>
            <person name="Anderson E."/>
            <person name="Anderson S."/>
            <person name="Arachi H."/>
            <person name="Azer M."/>
            <person name="Bachantsang P."/>
            <person name="Barry A."/>
            <person name="Bayul T."/>
            <person name="Berlin A."/>
            <person name="Bessette D."/>
            <person name="Bloom T."/>
            <person name="Blye J."/>
            <person name="Boguslavskiy L."/>
            <person name="Bonnet C."/>
            <person name="Boukhgalter B."/>
            <person name="Bourzgui I."/>
            <person name="Brown A."/>
            <person name="Cahill P."/>
            <person name="Channer S."/>
            <person name="Cheshatsang Y."/>
            <person name="Chuda L."/>
            <person name="Citroen M."/>
            <person name="Collymore A."/>
            <person name="Cooke P."/>
            <person name="Costello M."/>
            <person name="D'Aco K."/>
            <person name="Daza R."/>
            <person name="De Haan G."/>
            <person name="DeGray S."/>
            <person name="DeMaso C."/>
            <person name="Dhargay N."/>
            <person name="Dooley K."/>
            <person name="Dooley E."/>
            <person name="Doricent M."/>
            <person name="Dorje P."/>
            <person name="Dorjee K."/>
            <person name="Dupes A."/>
            <person name="Elong R."/>
            <person name="Falk J."/>
            <person name="Farina A."/>
            <person name="Faro S."/>
            <person name="Ferguson D."/>
            <person name="Fisher S."/>
            <person name="Foley C.D."/>
            <person name="Franke A."/>
            <person name="Friedrich D."/>
            <person name="Gadbois L."/>
            <person name="Gearin G."/>
            <person name="Gearin C.R."/>
            <person name="Giannoukos G."/>
            <person name="Goode T."/>
            <person name="Graham J."/>
            <person name="Grandbois E."/>
            <person name="Grewal S."/>
            <person name="Gyaltsen K."/>
            <person name="Hafez N."/>
            <person name="Hagos B."/>
            <person name="Hall J."/>
            <person name="Henson C."/>
            <person name="Hollinger A."/>
            <person name="Honan T."/>
            <person name="Huard M.D."/>
            <person name="Hughes L."/>
            <person name="Hurhula B."/>
            <person name="Husby M.E."/>
            <person name="Kamat A."/>
            <person name="Kanga B."/>
            <person name="Kashin S."/>
            <person name="Khazanovich D."/>
            <person name="Kisner P."/>
            <person name="Lance K."/>
            <person name="Lara M."/>
            <person name="Lee W."/>
            <person name="Lennon N."/>
            <person name="Letendre F."/>
            <person name="LeVine R."/>
            <person name="Lipovsky A."/>
            <person name="Liu X."/>
            <person name="Liu J."/>
            <person name="Liu S."/>
            <person name="Lokyitsang T."/>
            <person name="Lokyitsang Y."/>
            <person name="Lubonja R."/>
            <person name="Lui A."/>
            <person name="MacDonald P."/>
            <person name="Magnisalis V."/>
            <person name="Maru K."/>
            <person name="Matthews C."/>
            <person name="McCusker W."/>
            <person name="McDonough S."/>
            <person name="Mehta T."/>
            <person name="Meldrim J."/>
            <person name="Meneus L."/>
            <person name="Mihai O."/>
            <person name="Mihalev A."/>
            <person name="Mihova T."/>
            <person name="Mittelman R."/>
            <person name="Mlenga V."/>
            <person name="Montmayeur A."/>
            <person name="Mulrain L."/>
            <person name="Navidi A."/>
            <person name="Naylor J."/>
            <person name="Negash T."/>
            <person name="Nguyen T."/>
            <person name="Nguyen N."/>
            <person name="Nicol R."/>
            <person name="Norbu C."/>
            <person name="Norbu N."/>
            <person name="Novod N."/>
            <person name="O'Neill B."/>
            <person name="Osman S."/>
            <person name="Markiewicz E."/>
            <person name="Oyono O.L."/>
            <person name="Patti C."/>
            <person name="Phunkhang P."/>
            <person name="Pierre F."/>
            <person name="Priest M."/>
            <person name="Raghuraman S."/>
            <person name="Rege F."/>
            <person name="Reyes R."/>
            <person name="Rise C."/>
            <person name="Rogov P."/>
            <person name="Ross K."/>
            <person name="Ryan E."/>
            <person name="Settipalli S."/>
            <person name="Shea T."/>
            <person name="Sherpa N."/>
            <person name="Shi L."/>
            <person name="Shih D."/>
            <person name="Sparrow T."/>
            <person name="Spaulding J."/>
            <person name="Stalker J."/>
            <person name="Stange-Thomann N."/>
            <person name="Stavropoulos S."/>
            <person name="Stone C."/>
            <person name="Strader C."/>
            <person name="Tesfaye S."/>
            <person name="Thomson T."/>
            <person name="Thoulutsang Y."/>
            <person name="Thoulutsang D."/>
            <person name="Topham K."/>
            <person name="Topping I."/>
            <person name="Tsamla T."/>
            <person name="Vassiliev H."/>
            <person name="Vo A."/>
            <person name="Wangchuk T."/>
            <person name="Wangdi T."/>
            <person name="Weiand M."/>
            <person name="Wilkinson J."/>
            <person name="Wilson A."/>
            <person name="Yadav S."/>
            <person name="Young G."/>
            <person name="Yu Q."/>
            <person name="Zembek L."/>
            <person name="Zhong D."/>
            <person name="Zimmer A."/>
            <person name="Zwirko Z."/>
            <person name="Jaffe D.B."/>
            <person name="Alvarez P."/>
            <person name="Brockman W."/>
            <person name="Butler J."/>
            <person name="Chin C."/>
            <person name="Gnerre S."/>
            <person name="Grabherr M."/>
            <person name="Kleber M."/>
            <person name="Mauceli E."/>
            <person name="MacCallum I."/>
        </authorList>
    </citation>
    <scope>NUCLEOTIDE SEQUENCE [LARGE SCALE GENOMIC DNA]</scope>
    <source>
        <strain evidence="6">Tucson 14030-0811.24</strain>
    </source>
</reference>
<dbReference type="GO" id="GO:1903259">
    <property type="term" value="P:exon-exon junction complex disassembly"/>
    <property type="evidence" value="ECO:0007669"/>
    <property type="project" value="InterPro"/>
</dbReference>
<dbReference type="Pfam" id="PF09282">
    <property type="entry name" value="Mago-bind"/>
    <property type="match status" value="1"/>
</dbReference>
<dbReference type="PANTHER" id="PTHR22959">
    <property type="entry name" value="PYM PROTEIN"/>
    <property type="match status" value="1"/>
</dbReference>
<dbReference type="GO" id="GO:0035145">
    <property type="term" value="C:exon-exon junction complex"/>
    <property type="evidence" value="ECO:0007669"/>
    <property type="project" value="TreeGrafter"/>
</dbReference>
<organism evidence="5 6">
    <name type="scientific">Drosophila willistoni</name>
    <name type="common">Fruit fly</name>
    <dbReference type="NCBI Taxonomy" id="7260"/>
    <lineage>
        <taxon>Eukaryota</taxon>
        <taxon>Metazoa</taxon>
        <taxon>Ecdysozoa</taxon>
        <taxon>Arthropoda</taxon>
        <taxon>Hexapoda</taxon>
        <taxon>Insecta</taxon>
        <taxon>Pterygota</taxon>
        <taxon>Neoptera</taxon>
        <taxon>Endopterygota</taxon>
        <taxon>Diptera</taxon>
        <taxon>Brachycera</taxon>
        <taxon>Muscomorpha</taxon>
        <taxon>Ephydroidea</taxon>
        <taxon>Drosophilidae</taxon>
        <taxon>Drosophila</taxon>
        <taxon>Sophophora</taxon>
    </lineage>
</organism>
<dbReference type="PhylomeDB" id="B4N462"/>
<feature type="domain" description="WIBG Mago-binding" evidence="4">
    <location>
        <begin position="9"/>
        <end position="35"/>
    </location>
</feature>
<dbReference type="SMART" id="SM01273">
    <property type="entry name" value="Mago-bind"/>
    <property type="match status" value="1"/>
</dbReference>
<keyword evidence="6" id="KW-1185">Reference proteome</keyword>
<dbReference type="GO" id="GO:0003723">
    <property type="term" value="F:RNA binding"/>
    <property type="evidence" value="ECO:0007669"/>
    <property type="project" value="TreeGrafter"/>
</dbReference>
<comment type="similarity">
    <text evidence="1">Belongs to the pym family.</text>
</comment>
<sequence>MSIYLENSEGKFITATKRPDGTWRKARRVKDGYVPQEEVPLYESKGKPFVAKRQTGVPPGMCPIVAAEAKKEKQKKAKAKKIDTAKGTKTVSSSVPQVQTNTSSTTNTTSSSSAATNTPKANQTVAKKNVNALAKILDESLKLEDSSETDATKLLKKLCKKIR</sequence>
<evidence type="ECO:0000256" key="1">
    <source>
        <dbReference type="ARBA" id="ARBA00009394"/>
    </source>
</evidence>
<dbReference type="FunCoup" id="B4N462">
    <property type="interactions" value="1373"/>
</dbReference>
<evidence type="ECO:0000313" key="5">
    <source>
        <dbReference type="EMBL" id="EDW78936.1"/>
    </source>
</evidence>
<dbReference type="HOGENOM" id="CLU_074603_4_0_1"/>
<dbReference type="Proteomes" id="UP000007798">
    <property type="component" value="Unassembled WGS sequence"/>
</dbReference>
<proteinExistence type="inferred from homology"/>
<dbReference type="EMBL" id="CH964095">
    <property type="protein sequence ID" value="EDW78936.1"/>
    <property type="molecule type" value="Genomic_DNA"/>
</dbReference>
<dbReference type="GO" id="GO:0005737">
    <property type="term" value="C:cytoplasm"/>
    <property type="evidence" value="ECO:0007669"/>
    <property type="project" value="TreeGrafter"/>
</dbReference>
<dbReference type="STRING" id="7260.B4N462"/>
<dbReference type="InterPro" id="IPR036348">
    <property type="entry name" value="WIBG_N_sf"/>
</dbReference>
<evidence type="ECO:0000256" key="2">
    <source>
        <dbReference type="ARBA" id="ARBA00018898"/>
    </source>
</evidence>
<dbReference type="InterPro" id="IPR039333">
    <property type="entry name" value="PYM1"/>
</dbReference>
<dbReference type="InterPro" id="IPR015362">
    <property type="entry name" value="WIBG_mago-bd"/>
</dbReference>
<dbReference type="PANTHER" id="PTHR22959:SF0">
    <property type="entry name" value="PARTNER OF Y14 AND MAGO"/>
    <property type="match status" value="1"/>
</dbReference>
<accession>B4N462</accession>
<protein>
    <recommendedName>
        <fullName evidence="2">Partner of Y14 and mago</fullName>
    </recommendedName>
</protein>
<dbReference type="AlphaFoldDB" id="B4N462"/>
<feature type="compositionally biased region" description="Low complexity" evidence="3">
    <location>
        <begin position="87"/>
        <end position="119"/>
    </location>
</feature>
<dbReference type="InParanoid" id="B4N462"/>
<evidence type="ECO:0000256" key="3">
    <source>
        <dbReference type="SAM" id="MobiDB-lite"/>
    </source>
</evidence>
<name>B4N462_DROWI</name>
<dbReference type="SUPFAM" id="SSF101931">
    <property type="entry name" value="Pym (Within the bgcn gene intron protein, WIBG), N-terminal domain"/>
    <property type="match status" value="1"/>
</dbReference>
<dbReference type="eggNOG" id="KOG4325">
    <property type="taxonomic scope" value="Eukaryota"/>
</dbReference>